<name>A0A840ZEX7_9HYPH</name>
<feature type="transmembrane region" description="Helical" evidence="10">
    <location>
        <begin position="51"/>
        <end position="71"/>
    </location>
</feature>
<evidence type="ECO:0000259" key="12">
    <source>
        <dbReference type="PROSITE" id="PS50929"/>
    </source>
</evidence>
<dbReference type="Proteomes" id="UP000583454">
    <property type="component" value="Unassembled WGS sequence"/>
</dbReference>
<dbReference type="Gene3D" id="3.40.50.300">
    <property type="entry name" value="P-loop containing nucleotide triphosphate hydrolases"/>
    <property type="match status" value="1"/>
</dbReference>
<organism evidence="13 14">
    <name type="scientific">Methylorubrum rhodinum</name>
    <dbReference type="NCBI Taxonomy" id="29428"/>
    <lineage>
        <taxon>Bacteria</taxon>
        <taxon>Pseudomonadati</taxon>
        <taxon>Pseudomonadota</taxon>
        <taxon>Alphaproteobacteria</taxon>
        <taxon>Hyphomicrobiales</taxon>
        <taxon>Methylobacteriaceae</taxon>
        <taxon>Methylorubrum</taxon>
    </lineage>
</organism>
<feature type="transmembrane region" description="Helical" evidence="10">
    <location>
        <begin position="27"/>
        <end position="44"/>
    </location>
</feature>
<gene>
    <name evidence="13" type="ORF">HNR00_001190</name>
</gene>
<dbReference type="PROSITE" id="PS00211">
    <property type="entry name" value="ABC_TRANSPORTER_1"/>
    <property type="match status" value="1"/>
</dbReference>
<dbReference type="EMBL" id="JACHOP010000003">
    <property type="protein sequence ID" value="MBB5756492.1"/>
    <property type="molecule type" value="Genomic_DNA"/>
</dbReference>
<dbReference type="InterPro" id="IPR027417">
    <property type="entry name" value="P-loop_NTPase"/>
</dbReference>
<evidence type="ECO:0000256" key="9">
    <source>
        <dbReference type="SAM" id="MobiDB-lite"/>
    </source>
</evidence>
<evidence type="ECO:0000259" key="11">
    <source>
        <dbReference type="PROSITE" id="PS50893"/>
    </source>
</evidence>
<comment type="caution">
    <text evidence="13">The sequence shown here is derived from an EMBL/GenBank/DDBJ whole genome shotgun (WGS) entry which is preliminary data.</text>
</comment>
<feature type="transmembrane region" description="Helical" evidence="10">
    <location>
        <begin position="311"/>
        <end position="331"/>
    </location>
</feature>
<keyword evidence="3" id="KW-0813">Transport</keyword>
<dbReference type="InterPro" id="IPR050835">
    <property type="entry name" value="ABC_transporter_sub-D"/>
</dbReference>
<dbReference type="InterPro" id="IPR017871">
    <property type="entry name" value="ABC_transporter-like_CS"/>
</dbReference>
<protein>
    <submittedName>
        <fullName evidence="13">Putative ATP-binding cassette transporter</fullName>
    </submittedName>
</protein>
<feature type="domain" description="ABC transmembrane type-1" evidence="12">
    <location>
        <begin position="273"/>
        <end position="455"/>
    </location>
</feature>
<dbReference type="PROSITE" id="PS50893">
    <property type="entry name" value="ABC_TRANSPORTER_2"/>
    <property type="match status" value="1"/>
</dbReference>
<dbReference type="GO" id="GO:0140359">
    <property type="term" value="F:ABC-type transporter activity"/>
    <property type="evidence" value="ECO:0007669"/>
    <property type="project" value="InterPro"/>
</dbReference>
<evidence type="ECO:0000256" key="5">
    <source>
        <dbReference type="ARBA" id="ARBA00022741"/>
    </source>
</evidence>
<sequence length="713" mass="77434">MRSLAFSLAGTGMAALAVASRTGDWNLHLLTGFLIVAAAAVLLVRDRSTFLRIPLATFGWEAVVLGICSLAKAEGMWPSQLDDLAVPSTSVMTLCFLVIVLASLWSFAVVRRCLVIADRYFDRDDVLAWRLPRGATLRLREGRLGTAAVALTILLRQVGVILTIKSLYVSAQLADALQAGDRAMFWDALLVQAPLWGIPWVILQLSSTSLVVAFSVRWRQVLAEDYARRWFSGAAHYRMTLVNSGIDNPDQRIHEDVPNFIGGSEGSTWGVYSIVVMITGILSSFLIYAIILWNLSDSIDLFGSEVRIPGLLLWIAMAWAVVSTLFTIWIGKPIVPLAFRQQHVEADYRFGLARTREYSEQIALSHGGRAEAAIIAGRLGAVVSNAYRLLGMTVVMSVLNAILDGVKDRLHIFLLGPMVVAGKLTYGTLTIAMSAFSSVNSVFNFVVDSFVSLAKFKAVADRLSTFDAALDALDGRSGGTRIETAPGGPIRFTDVAIALPDGSRLYDRTSLVLRPGENVLLFGRSGTGKSTLFRVLAGVWPHWTGTLALPPQGSLLVLPQKVYLPAGDLMTAVSYPYAPDAYRPEDAAQALDNVGLGALGPKLHHDVNWAQKLSGGEQQRLAIARAILARPRWLLLDEATSALDADLERQVYEALRRCLPETTLLSIGHRDSLLAYHPRRLRAEPSPGGVVLEDVSSGSSPARHADAAEEMPA</sequence>
<dbReference type="InterPro" id="IPR011527">
    <property type="entry name" value="ABC1_TM_dom"/>
</dbReference>
<dbReference type="PANTHER" id="PTHR11384:SF59">
    <property type="entry name" value="LYSOSOMAL COBALAMIN TRANSPORTER ABCD4"/>
    <property type="match status" value="1"/>
</dbReference>
<evidence type="ECO:0000256" key="8">
    <source>
        <dbReference type="ARBA" id="ARBA00023136"/>
    </source>
</evidence>
<feature type="region of interest" description="Disordered" evidence="9">
    <location>
        <begin position="685"/>
        <end position="713"/>
    </location>
</feature>
<dbReference type="Gene3D" id="1.20.1560.10">
    <property type="entry name" value="ABC transporter type 1, transmembrane domain"/>
    <property type="match status" value="1"/>
</dbReference>
<keyword evidence="14" id="KW-1185">Reference proteome</keyword>
<dbReference type="InterPro" id="IPR003439">
    <property type="entry name" value="ABC_transporter-like_ATP-bd"/>
</dbReference>
<evidence type="ECO:0000256" key="2">
    <source>
        <dbReference type="ARBA" id="ARBA00005417"/>
    </source>
</evidence>
<feature type="transmembrane region" description="Helical" evidence="10">
    <location>
        <begin position="91"/>
        <end position="110"/>
    </location>
</feature>
<feature type="transmembrane region" description="Helical" evidence="10">
    <location>
        <begin position="189"/>
        <end position="214"/>
    </location>
</feature>
<evidence type="ECO:0000256" key="10">
    <source>
        <dbReference type="SAM" id="Phobius"/>
    </source>
</evidence>
<keyword evidence="5" id="KW-0547">Nucleotide-binding</keyword>
<dbReference type="GO" id="GO:0005886">
    <property type="term" value="C:plasma membrane"/>
    <property type="evidence" value="ECO:0007669"/>
    <property type="project" value="UniProtKB-SubCell"/>
</dbReference>
<evidence type="ECO:0000256" key="7">
    <source>
        <dbReference type="ARBA" id="ARBA00022989"/>
    </source>
</evidence>
<comment type="subcellular location">
    <subcellularLocation>
        <location evidence="1">Cell membrane</location>
        <topology evidence="1">Multi-pass membrane protein</topology>
    </subcellularLocation>
</comment>
<dbReference type="PROSITE" id="PS50929">
    <property type="entry name" value="ABC_TM1F"/>
    <property type="match status" value="1"/>
</dbReference>
<evidence type="ECO:0000313" key="13">
    <source>
        <dbReference type="EMBL" id="MBB5756492.1"/>
    </source>
</evidence>
<dbReference type="SUPFAM" id="SSF90123">
    <property type="entry name" value="ABC transporter transmembrane region"/>
    <property type="match status" value="1"/>
</dbReference>
<dbReference type="SUPFAM" id="SSF52540">
    <property type="entry name" value="P-loop containing nucleoside triphosphate hydrolases"/>
    <property type="match status" value="1"/>
</dbReference>
<evidence type="ECO:0000256" key="6">
    <source>
        <dbReference type="ARBA" id="ARBA00022840"/>
    </source>
</evidence>
<keyword evidence="8 10" id="KW-0472">Membrane</keyword>
<dbReference type="SMART" id="SM00382">
    <property type="entry name" value="AAA"/>
    <property type="match status" value="1"/>
</dbReference>
<keyword evidence="7 10" id="KW-1133">Transmembrane helix</keyword>
<evidence type="ECO:0000256" key="1">
    <source>
        <dbReference type="ARBA" id="ARBA00004651"/>
    </source>
</evidence>
<dbReference type="GO" id="GO:0016887">
    <property type="term" value="F:ATP hydrolysis activity"/>
    <property type="evidence" value="ECO:0007669"/>
    <property type="project" value="InterPro"/>
</dbReference>
<feature type="domain" description="ABC transporter" evidence="11">
    <location>
        <begin position="490"/>
        <end position="713"/>
    </location>
</feature>
<evidence type="ECO:0000313" key="14">
    <source>
        <dbReference type="Proteomes" id="UP000583454"/>
    </source>
</evidence>
<evidence type="ECO:0000256" key="4">
    <source>
        <dbReference type="ARBA" id="ARBA00022692"/>
    </source>
</evidence>
<dbReference type="GO" id="GO:0005524">
    <property type="term" value="F:ATP binding"/>
    <property type="evidence" value="ECO:0007669"/>
    <property type="project" value="UniProtKB-KW"/>
</dbReference>
<feature type="transmembrane region" description="Helical" evidence="10">
    <location>
        <begin position="269"/>
        <end position="291"/>
    </location>
</feature>
<dbReference type="CDD" id="cd03223">
    <property type="entry name" value="ABCD_peroxisomal_ALDP"/>
    <property type="match status" value="1"/>
</dbReference>
<keyword evidence="6 13" id="KW-0067">ATP-binding</keyword>
<comment type="similarity">
    <text evidence="2">Belongs to the ABC transporter superfamily.</text>
</comment>
<evidence type="ECO:0000256" key="3">
    <source>
        <dbReference type="ARBA" id="ARBA00022448"/>
    </source>
</evidence>
<feature type="transmembrane region" description="Helical" evidence="10">
    <location>
        <begin position="147"/>
        <end position="169"/>
    </location>
</feature>
<dbReference type="Pfam" id="PF00005">
    <property type="entry name" value="ABC_tran"/>
    <property type="match status" value="1"/>
</dbReference>
<dbReference type="RefSeq" id="WP_183566348.1">
    <property type="nucleotide sequence ID" value="NZ_JACHOP010000003.1"/>
</dbReference>
<dbReference type="AlphaFoldDB" id="A0A840ZEX7"/>
<accession>A0A840ZEX7</accession>
<dbReference type="InterPro" id="IPR003593">
    <property type="entry name" value="AAA+_ATPase"/>
</dbReference>
<dbReference type="InterPro" id="IPR036640">
    <property type="entry name" value="ABC1_TM_sf"/>
</dbReference>
<proteinExistence type="inferred from homology"/>
<keyword evidence="4 10" id="KW-0812">Transmembrane</keyword>
<dbReference type="PANTHER" id="PTHR11384">
    <property type="entry name" value="ATP-BINDING CASSETTE, SUB-FAMILY D MEMBER"/>
    <property type="match status" value="1"/>
</dbReference>
<reference evidence="13 14" key="1">
    <citation type="submission" date="2020-08" db="EMBL/GenBank/DDBJ databases">
        <title>Genomic Encyclopedia of Type Strains, Phase IV (KMG-IV): sequencing the most valuable type-strain genomes for metagenomic binning, comparative biology and taxonomic classification.</title>
        <authorList>
            <person name="Goeker M."/>
        </authorList>
    </citation>
    <scope>NUCLEOTIDE SEQUENCE [LARGE SCALE GENOMIC DNA]</scope>
    <source>
        <strain evidence="13 14">DSM 2163</strain>
    </source>
</reference>
<dbReference type="Pfam" id="PF06472">
    <property type="entry name" value="ABC_membrane_2"/>
    <property type="match status" value="1"/>
</dbReference>